<keyword evidence="17" id="KW-1185">Reference proteome</keyword>
<comment type="similarity">
    <text evidence="2">Belongs to the transketolase family.</text>
</comment>
<organism evidence="16 17">
    <name type="scientific">Apophysomyces ossiformis</name>
    <dbReference type="NCBI Taxonomy" id="679940"/>
    <lineage>
        <taxon>Eukaryota</taxon>
        <taxon>Fungi</taxon>
        <taxon>Fungi incertae sedis</taxon>
        <taxon>Mucoromycota</taxon>
        <taxon>Mucoromycotina</taxon>
        <taxon>Mucoromycetes</taxon>
        <taxon>Mucorales</taxon>
        <taxon>Mucorineae</taxon>
        <taxon>Mucoraceae</taxon>
        <taxon>Apophysomyces</taxon>
    </lineage>
</organism>
<feature type="binding site" evidence="11">
    <location>
        <position position="1107"/>
    </location>
    <ligand>
        <name>substrate</name>
    </ligand>
</feature>
<dbReference type="PROSITE" id="PS00801">
    <property type="entry name" value="TRANSKETOLASE_1"/>
    <property type="match status" value="1"/>
</dbReference>
<evidence type="ECO:0000313" key="17">
    <source>
        <dbReference type="Proteomes" id="UP000605846"/>
    </source>
</evidence>
<comment type="cofactor">
    <cofactor evidence="1">
        <name>Co(2+)</name>
        <dbReference type="ChEBI" id="CHEBI:48828"/>
    </cofactor>
</comment>
<evidence type="ECO:0000256" key="13">
    <source>
        <dbReference type="PIRSR" id="PIRSR605478-4"/>
    </source>
</evidence>
<dbReference type="NCBIfam" id="TIGR00232">
    <property type="entry name" value="tktlase_bact"/>
    <property type="match status" value="1"/>
</dbReference>
<reference evidence="16" key="1">
    <citation type="submission" date="2020-01" db="EMBL/GenBank/DDBJ databases">
        <title>Genome Sequencing of Three Apophysomyces-Like Fungal Strains Confirms a Novel Fungal Genus in the Mucoromycota with divergent Burkholderia-like Endosymbiotic Bacteria.</title>
        <authorList>
            <person name="Stajich J.E."/>
            <person name="Macias A.M."/>
            <person name="Carter-House D."/>
            <person name="Lovett B."/>
            <person name="Kasson L.R."/>
            <person name="Berry K."/>
            <person name="Grigoriev I."/>
            <person name="Chang Y."/>
            <person name="Spatafora J."/>
            <person name="Kasson M.T."/>
        </authorList>
    </citation>
    <scope>NUCLEOTIDE SEQUENCE</scope>
    <source>
        <strain evidence="16">NRRL A-21654</strain>
    </source>
</reference>
<dbReference type="SUPFAM" id="SSF52518">
    <property type="entry name" value="Thiamin diphosphate-binding fold (THDP-binding)"/>
    <property type="match status" value="2"/>
</dbReference>
<dbReference type="InterPro" id="IPR005475">
    <property type="entry name" value="Transketolase-like_Pyr-bd"/>
</dbReference>
<dbReference type="CDD" id="cd07033">
    <property type="entry name" value="TPP_PYR_DXS_TK_like"/>
    <property type="match status" value="1"/>
</dbReference>
<dbReference type="InterPro" id="IPR033247">
    <property type="entry name" value="Transketolase_fam"/>
</dbReference>
<evidence type="ECO:0000313" key="16">
    <source>
        <dbReference type="EMBL" id="KAF7726923.1"/>
    </source>
</evidence>
<evidence type="ECO:0000256" key="5">
    <source>
        <dbReference type="ARBA" id="ARBA00022679"/>
    </source>
</evidence>
<dbReference type="GO" id="GO:0005829">
    <property type="term" value="C:cytosol"/>
    <property type="evidence" value="ECO:0007669"/>
    <property type="project" value="TreeGrafter"/>
</dbReference>
<feature type="binding site" evidence="11">
    <location>
        <position position="966"/>
    </location>
    <ligand>
        <name>substrate</name>
    </ligand>
</feature>
<evidence type="ECO:0000256" key="6">
    <source>
        <dbReference type="ARBA" id="ARBA00022723"/>
    </source>
</evidence>
<dbReference type="PANTHER" id="PTHR43522">
    <property type="entry name" value="TRANSKETOLASE"/>
    <property type="match status" value="1"/>
</dbReference>
<feature type="binding site" evidence="12">
    <location>
        <position position="1024"/>
    </location>
    <ligand>
        <name>thiamine diphosphate</name>
        <dbReference type="ChEBI" id="CHEBI:58937"/>
    </ligand>
</feature>
<feature type="binding site" evidence="11">
    <location>
        <position position="939"/>
    </location>
    <ligand>
        <name>substrate</name>
    </ligand>
</feature>
<dbReference type="InterPro" id="IPR007052">
    <property type="entry name" value="CS_dom"/>
</dbReference>
<proteinExistence type="inferred from homology"/>
<dbReference type="SUPFAM" id="SSF49764">
    <property type="entry name" value="HSP20-like chaperones"/>
    <property type="match status" value="1"/>
</dbReference>
<feature type="binding site" evidence="12">
    <location>
        <position position="739"/>
    </location>
    <ligand>
        <name>thiamine diphosphate</name>
        <dbReference type="ChEBI" id="CHEBI:58937"/>
    </ligand>
</feature>
<dbReference type="EC" id="2.2.1.1" evidence="4"/>
<evidence type="ECO:0000256" key="4">
    <source>
        <dbReference type="ARBA" id="ARBA00013152"/>
    </source>
</evidence>
<feature type="binding site" evidence="11">
    <location>
        <position position="844"/>
    </location>
    <ligand>
        <name>substrate</name>
    </ligand>
</feature>
<dbReference type="Pfam" id="PF22613">
    <property type="entry name" value="Transketolase_C_1"/>
    <property type="match status" value="1"/>
</dbReference>
<dbReference type="InterPro" id="IPR029061">
    <property type="entry name" value="THDP-binding"/>
</dbReference>
<feature type="site" description="Important for catalytic activity" evidence="14">
    <location>
        <position position="844"/>
    </location>
</feature>
<dbReference type="AlphaFoldDB" id="A0A8H7BNL4"/>
<evidence type="ECO:0000259" key="15">
    <source>
        <dbReference type="PROSITE" id="PS51203"/>
    </source>
</evidence>
<dbReference type="GO" id="GO:0005634">
    <property type="term" value="C:nucleus"/>
    <property type="evidence" value="ECO:0007669"/>
    <property type="project" value="TreeGrafter"/>
</dbReference>
<dbReference type="Proteomes" id="UP000605846">
    <property type="component" value="Unassembled WGS sequence"/>
</dbReference>
<feature type="binding site" evidence="12">
    <location>
        <position position="649"/>
    </location>
    <ligand>
        <name>thiamine diphosphate</name>
        <dbReference type="ChEBI" id="CHEBI:58937"/>
    </ligand>
</feature>
<keyword evidence="6 13" id="KW-0479">Metal-binding</keyword>
<evidence type="ECO:0000256" key="10">
    <source>
        <dbReference type="PIRSR" id="PIRSR605478-1"/>
    </source>
</evidence>
<comment type="catalytic activity">
    <reaction evidence="9">
        <text>D-sedoheptulose 7-phosphate + D-glyceraldehyde 3-phosphate = aldehydo-D-ribose 5-phosphate + D-xylulose 5-phosphate</text>
        <dbReference type="Rhea" id="RHEA:10508"/>
        <dbReference type="ChEBI" id="CHEBI:57483"/>
        <dbReference type="ChEBI" id="CHEBI:57737"/>
        <dbReference type="ChEBI" id="CHEBI:58273"/>
        <dbReference type="ChEBI" id="CHEBI:59776"/>
        <dbReference type="EC" id="2.2.1.1"/>
    </reaction>
</comment>
<feature type="binding site" evidence="12">
    <location>
        <begin position="697"/>
        <end position="699"/>
    </location>
    <ligand>
        <name>thiamine diphosphate</name>
        <dbReference type="ChEBI" id="CHEBI:58937"/>
    </ligand>
</feature>
<dbReference type="FunFam" id="3.40.50.970:FF:000003">
    <property type="entry name" value="Transketolase"/>
    <property type="match status" value="1"/>
</dbReference>
<evidence type="ECO:0000256" key="12">
    <source>
        <dbReference type="PIRSR" id="PIRSR605478-3"/>
    </source>
</evidence>
<evidence type="ECO:0000256" key="14">
    <source>
        <dbReference type="PIRSR" id="PIRSR605478-5"/>
    </source>
</evidence>
<dbReference type="SUPFAM" id="SSF52922">
    <property type="entry name" value="TK C-terminal domain-like"/>
    <property type="match status" value="1"/>
</dbReference>
<evidence type="ECO:0000256" key="7">
    <source>
        <dbReference type="ARBA" id="ARBA00022842"/>
    </source>
</evidence>
<dbReference type="FunFam" id="3.40.50.920:FF:000003">
    <property type="entry name" value="Transketolase"/>
    <property type="match status" value="1"/>
</dbReference>
<keyword evidence="7 13" id="KW-0460">Magnesium</keyword>
<feature type="binding site" evidence="11">
    <location>
        <position position="1056"/>
    </location>
    <ligand>
        <name>substrate</name>
    </ligand>
</feature>
<comment type="cofactor">
    <cofactor evidence="13">
        <name>Mg(2+)</name>
        <dbReference type="ChEBI" id="CHEBI:18420"/>
    </cofactor>
    <text evidence="13">Binds 1 Mg(2+) ion per subunit. Can also utilize other divalent metal cations, such as Ca(2+), Mn(2+) and Co(2+).</text>
</comment>
<dbReference type="FunFam" id="3.40.50.970:FF:000004">
    <property type="entry name" value="Transketolase"/>
    <property type="match status" value="1"/>
</dbReference>
<protein>
    <recommendedName>
        <fullName evidence="4">transketolase</fullName>
        <ecNumber evidence="4">2.2.1.1</ecNumber>
    </recommendedName>
</protein>
<dbReference type="InterPro" id="IPR049557">
    <property type="entry name" value="Transketolase_CS"/>
</dbReference>
<dbReference type="InterPro" id="IPR055152">
    <property type="entry name" value="Transketolase-like_C_2"/>
</dbReference>
<feature type="active site" description="Proton donor" evidence="10">
    <location>
        <position position="998"/>
    </location>
</feature>
<dbReference type="InterPro" id="IPR005478">
    <property type="entry name" value="Transketolase_bac-like"/>
</dbReference>
<dbReference type="OrthoDB" id="10267175at2759"/>
<dbReference type="Gene3D" id="3.40.50.920">
    <property type="match status" value="1"/>
</dbReference>
<evidence type="ECO:0000256" key="1">
    <source>
        <dbReference type="ARBA" id="ARBA00001941"/>
    </source>
</evidence>
<comment type="caution">
    <text evidence="16">The sequence shown here is derived from an EMBL/GenBank/DDBJ whole genome shotgun (WGS) entry which is preliminary data.</text>
</comment>
<accession>A0A8H7BNL4</accession>
<dbReference type="Pfam" id="PF00456">
    <property type="entry name" value="Transketolase_N"/>
    <property type="match status" value="1"/>
</dbReference>
<feature type="binding site" evidence="12">
    <location>
        <position position="768"/>
    </location>
    <ligand>
        <name>thiamine diphosphate</name>
        <dbReference type="ChEBI" id="CHEBI:58937"/>
    </ligand>
</feature>
<evidence type="ECO:0000256" key="8">
    <source>
        <dbReference type="ARBA" id="ARBA00023052"/>
    </source>
</evidence>
<evidence type="ECO:0000256" key="2">
    <source>
        <dbReference type="ARBA" id="ARBA00007131"/>
    </source>
</evidence>
<dbReference type="Pfam" id="PF04969">
    <property type="entry name" value="CS"/>
    <property type="match status" value="1"/>
</dbReference>
<comment type="cofactor">
    <cofactor evidence="12">
        <name>thiamine diphosphate</name>
        <dbReference type="ChEBI" id="CHEBI:58937"/>
    </cofactor>
    <text evidence="12">Binds 1 thiamine pyrophosphate per subunit. During the reaction, the substrate forms a covalent intermediate with the cofactor.</text>
</comment>
<feature type="site" description="Important for catalytic activity" evidence="14">
    <location>
        <position position="609"/>
    </location>
</feature>
<feature type="binding site" evidence="13">
    <location>
        <position position="738"/>
    </location>
    <ligand>
        <name>Mg(2+)</name>
        <dbReference type="ChEBI" id="CHEBI:18420"/>
    </ligand>
</feature>
<dbReference type="Gene3D" id="2.60.40.790">
    <property type="match status" value="1"/>
</dbReference>
<dbReference type="CDD" id="cd06467">
    <property type="entry name" value="p23_NUDC_like"/>
    <property type="match status" value="1"/>
</dbReference>
<name>A0A8H7BNL4_9FUNG</name>
<comment type="subunit">
    <text evidence="3">Homodimer.</text>
</comment>
<feature type="domain" description="CS" evidence="15">
    <location>
        <begin position="291"/>
        <end position="380"/>
    </location>
</feature>
<feature type="binding site" evidence="13">
    <location>
        <position position="768"/>
    </location>
    <ligand>
        <name>Mg(2+)</name>
        <dbReference type="ChEBI" id="CHEBI:18420"/>
    </ligand>
</feature>
<feature type="binding site" evidence="11">
    <location>
        <position position="1060"/>
    </location>
    <ligand>
        <name>substrate</name>
    </ligand>
</feature>
<feature type="binding site" evidence="12">
    <location>
        <position position="844"/>
    </location>
    <ligand>
        <name>thiamine diphosphate</name>
        <dbReference type="ChEBI" id="CHEBI:58937"/>
    </ligand>
</feature>
<dbReference type="PROSITE" id="PS00802">
    <property type="entry name" value="TRANSKETOLASE_2"/>
    <property type="match status" value="1"/>
</dbReference>
<evidence type="ECO:0000256" key="11">
    <source>
        <dbReference type="PIRSR" id="PIRSR605478-2"/>
    </source>
</evidence>
<dbReference type="InterPro" id="IPR009014">
    <property type="entry name" value="Transketo_C/PFOR_II"/>
</dbReference>
<dbReference type="InterPro" id="IPR020826">
    <property type="entry name" value="Transketolase_BS"/>
</dbReference>
<sequence length="1265" mass="141308">MSKQRFTSYRELINAKFEGYKLKRFDDESCLSRRPLPGGRLNIERIPQTHRMGFRELQARVRFSHLAYGFPRHDHTGIAFYIDEEYNIIQISYNKQTKATAFLLVAQLTQPLGGAPAYTVVDRTVPADPQYPSLIALNAQLLLASNGRGDIELIGMGMTEGHAQGTVIASAYYEGDRNEGLSPVPCVLLTARLVKDKVVMMVYSRAACPETKFNVALLELDLPVEHTEHQHARLRTLHIHRGTEVPSYYAIANDGNSCIIGCETPFEWVYDEKENLKEVEMEETPTDTAGSSKPSYQWAQEGPDITVQIQLPAGTRGVKCQLNRNNISLQVPGHEDLSFGERQLWSTIRTDDSTWTLEPDGLLTLFLTKQDEYTRWPQLYDIDDGVLETIGQAKLQEMMERLEKFTSNEEQPNARPAQHPAATDMDEDIDQNGQPINFIVYNRDGSIKQEISSGGNEWLCNSFTDHASIPSVCVKSDVDGLVFAFSEYDGAFAANHIATFNAFAFVQASKRDSRFVRHDPHYKFVVIVESSRNAYIYYRTDQKSNTETQTLVDLTHGHEIDILGVQLVLDNLLMVLTESEYKMEDIHSLCINTIRVLAADVTSNAKSGHPGAPMGCAPMAHALFSWFINANPKDPYWPNRDRFLLSNGHACALQYILLHFLGYKMTMEDLKHFRKVKSKTPGHPERGHTEGVEVTTGPLGQGIANAVGLAVAEANIAATFNKPGYDLINNYTYVILGDGCLQEGVQSEACSLAGHMKLGKLIALYDDNKITIDGDTALSFTEDIIKRFEGYGWHTQTVLDGDHDLDGIRKALENAKKVTDKPSIIKIHTTIGFGSQMQGKEKVHGSPLEAEDIKQVKKKFGFNPDEFYVVPPKVYEYYHKLADEGAKKEDQWHELFSKYSKDYPKEAAEFRRRMEGRLPDGWKDVLPRYKPEDDAIASRKLSEAVLNKLADVIPELIGGSADLTGSNNTRWKTAVDFQHPSTKLGDYSGRYIRYGVREHGMHAMMNGIAAYQGLIPFGGTFLNFLTYGWGAARLSALSKSRVIYVMTHDSIGLGEDGPTHQPIETLALTRATPNMLTFRPADGNEVSGAYMLALERSETPSIIALSRQNLPQIKGTSIEAVRQGGYVLEPESDSNPEAILVSTGSEVSITVEAAHLLKQKGYKVRVVSMPCTELFDEQPLHYRQSVLLKDVPVVSVEALSTFGWQKYSHAQVGMVTFGSSGPYKDVYKAFDITAEHIAEMTDNVVKYLKKLGHVPELFPQYGPCA</sequence>
<feature type="binding site" evidence="11">
    <location>
        <position position="609"/>
    </location>
    <ligand>
        <name>substrate</name>
    </ligand>
</feature>
<dbReference type="InterPro" id="IPR008978">
    <property type="entry name" value="HSP20-like_chaperone"/>
</dbReference>
<dbReference type="GO" id="GO:0004802">
    <property type="term" value="F:transketolase activity"/>
    <property type="evidence" value="ECO:0007669"/>
    <property type="project" value="UniProtKB-EC"/>
</dbReference>
<dbReference type="SMART" id="SM00861">
    <property type="entry name" value="Transket_pyr"/>
    <property type="match status" value="1"/>
</dbReference>
<dbReference type="EMBL" id="JABAYA010000069">
    <property type="protein sequence ID" value="KAF7726923.1"/>
    <property type="molecule type" value="Genomic_DNA"/>
</dbReference>
<evidence type="ECO:0000256" key="9">
    <source>
        <dbReference type="ARBA" id="ARBA00049473"/>
    </source>
</evidence>
<dbReference type="InterPro" id="IPR005474">
    <property type="entry name" value="Transketolase_N"/>
</dbReference>
<dbReference type="GO" id="GO:0046872">
    <property type="term" value="F:metal ion binding"/>
    <property type="evidence" value="ECO:0007669"/>
    <property type="project" value="UniProtKB-KW"/>
</dbReference>
<dbReference type="PANTHER" id="PTHR43522:SF2">
    <property type="entry name" value="TRANSKETOLASE 1-RELATED"/>
    <property type="match status" value="1"/>
</dbReference>
<dbReference type="Gene3D" id="3.40.50.970">
    <property type="match status" value="2"/>
</dbReference>
<dbReference type="GO" id="GO:0006098">
    <property type="term" value="P:pentose-phosphate shunt"/>
    <property type="evidence" value="ECO:0007669"/>
    <property type="project" value="TreeGrafter"/>
</dbReference>
<dbReference type="PROSITE" id="PS51203">
    <property type="entry name" value="CS"/>
    <property type="match status" value="1"/>
</dbReference>
<keyword evidence="5" id="KW-0808">Transferase</keyword>
<dbReference type="CDD" id="cd02012">
    <property type="entry name" value="TPP_TK"/>
    <property type="match status" value="1"/>
</dbReference>
<keyword evidence="8 12" id="KW-0786">Thiamine pyrophosphate</keyword>
<evidence type="ECO:0000256" key="3">
    <source>
        <dbReference type="ARBA" id="ARBA00011738"/>
    </source>
</evidence>
<dbReference type="Pfam" id="PF02779">
    <property type="entry name" value="Transket_pyr"/>
    <property type="match status" value="1"/>
</dbReference>
<feature type="binding site" evidence="13">
    <location>
        <position position="770"/>
    </location>
    <ligand>
        <name>Mg(2+)</name>
        <dbReference type="ChEBI" id="CHEBI:18420"/>
    </ligand>
</feature>
<feature type="binding site" evidence="11">
    <location>
        <position position="1048"/>
    </location>
    <ligand>
        <name>substrate</name>
    </ligand>
</feature>
<gene>
    <name evidence="16" type="primary">TKL1_2</name>
    <name evidence="16" type="ORF">EC973_008218</name>
</gene>